<evidence type="ECO:0000313" key="2">
    <source>
        <dbReference type="Proteomes" id="UP000319818"/>
    </source>
</evidence>
<accession>A0A543FS27</accession>
<gene>
    <name evidence="1" type="ORF">FB388_3832</name>
</gene>
<protein>
    <recommendedName>
        <fullName evidence="3">Neutral/alkaline ceramidase-like enzyme</fullName>
    </recommendedName>
</protein>
<sequence length="417" mass="42339">MTGALAVGYGVAELPVPAGTELGGYADRPGPSTGVLDELQIAALSIRSHGGRFVWVVADLPCVNTDLAAAVRAAVRTQVPDVPAEAVWVSATHTHAGPETGCTPGGGDTPTAWLNAVPSAAARAAAAAVATEVPGTLQLRRLRLAGVGGQRSGARPRRTVPVELISVHRGAQRPAGVLVVLPVHPTVLAAENRLVSADLAGATRRAIGAHPAFAGAFATVVTGAAGDVSTRTHRRSQTPAECDRLGSVAADAAAAAMLRPPELVVAAGRLRTASTTVRLDPRPPAAPPLGELAAALAAAERRGDPVGTRTAYTALQAARLADGAARREERPRAVECAVGAMALGPLRLLAMGAEPYLALAGAAAPAVLVGYTNGYLGYLPTHDAYRRPTYEVLRTPVARGGAERALAAGLALLALAR</sequence>
<reference evidence="1 2" key="1">
    <citation type="submission" date="2019-06" db="EMBL/GenBank/DDBJ databases">
        <title>Sequencing the genomes of 1000 actinobacteria strains.</title>
        <authorList>
            <person name="Klenk H.-P."/>
        </authorList>
    </citation>
    <scope>NUCLEOTIDE SEQUENCE [LARGE SCALE GENOMIC DNA]</scope>
    <source>
        <strain evidence="1 2">DSM 45511</strain>
    </source>
</reference>
<dbReference type="OrthoDB" id="622550at2"/>
<name>A0A543FS27_9PSEU</name>
<evidence type="ECO:0008006" key="3">
    <source>
        <dbReference type="Google" id="ProtNLM"/>
    </source>
</evidence>
<evidence type="ECO:0000313" key="1">
    <source>
        <dbReference type="EMBL" id="TQM36647.1"/>
    </source>
</evidence>
<dbReference type="Proteomes" id="UP000319818">
    <property type="component" value="Unassembled WGS sequence"/>
</dbReference>
<dbReference type="EMBL" id="VFPH01000002">
    <property type="protein sequence ID" value="TQM36647.1"/>
    <property type="molecule type" value="Genomic_DNA"/>
</dbReference>
<organism evidence="1 2">
    <name type="scientific">Pseudonocardia cypriaca</name>
    <dbReference type="NCBI Taxonomy" id="882449"/>
    <lineage>
        <taxon>Bacteria</taxon>
        <taxon>Bacillati</taxon>
        <taxon>Actinomycetota</taxon>
        <taxon>Actinomycetes</taxon>
        <taxon>Pseudonocardiales</taxon>
        <taxon>Pseudonocardiaceae</taxon>
        <taxon>Pseudonocardia</taxon>
    </lineage>
</organism>
<comment type="caution">
    <text evidence="1">The sequence shown here is derived from an EMBL/GenBank/DDBJ whole genome shotgun (WGS) entry which is preliminary data.</text>
</comment>
<dbReference type="RefSeq" id="WP_142103526.1">
    <property type="nucleotide sequence ID" value="NZ_VFPH01000002.1"/>
</dbReference>
<proteinExistence type="predicted"/>
<dbReference type="AlphaFoldDB" id="A0A543FS27"/>
<keyword evidence="2" id="KW-1185">Reference proteome</keyword>